<gene>
    <name evidence="7" type="ORF">G3M48_007977</name>
</gene>
<dbReference type="InterPro" id="IPR051834">
    <property type="entry name" value="RING_finger_E3_ligase"/>
</dbReference>
<comment type="caution">
    <text evidence="7">The sequence shown here is derived from an EMBL/GenBank/DDBJ whole genome shotgun (WGS) entry which is preliminary data.</text>
</comment>
<dbReference type="SMART" id="SM00184">
    <property type="entry name" value="RING"/>
    <property type="match status" value="1"/>
</dbReference>
<dbReference type="PROSITE" id="PS50089">
    <property type="entry name" value="ZF_RING_2"/>
    <property type="match status" value="1"/>
</dbReference>
<dbReference type="EMBL" id="JAAHCF010000584">
    <property type="protein sequence ID" value="KAK8142932.1"/>
    <property type="molecule type" value="Genomic_DNA"/>
</dbReference>
<evidence type="ECO:0000256" key="2">
    <source>
        <dbReference type="ARBA" id="ARBA00022771"/>
    </source>
</evidence>
<dbReference type="AlphaFoldDB" id="A0AAW0RL67"/>
<dbReference type="Gene3D" id="3.30.40.10">
    <property type="entry name" value="Zinc/RING finger domain, C3HC4 (zinc finger)"/>
    <property type="match status" value="1"/>
</dbReference>
<dbReference type="SUPFAM" id="SSF57850">
    <property type="entry name" value="RING/U-box"/>
    <property type="match status" value="1"/>
</dbReference>
<feature type="compositionally biased region" description="Low complexity" evidence="5">
    <location>
        <begin position="61"/>
        <end position="70"/>
    </location>
</feature>
<protein>
    <recommendedName>
        <fullName evidence="6">RING-type domain-containing protein</fullName>
    </recommendedName>
</protein>
<evidence type="ECO:0000313" key="8">
    <source>
        <dbReference type="Proteomes" id="UP001397290"/>
    </source>
</evidence>
<evidence type="ECO:0000256" key="3">
    <source>
        <dbReference type="ARBA" id="ARBA00022833"/>
    </source>
</evidence>
<accession>A0AAW0RL67</accession>
<proteinExistence type="predicted"/>
<reference evidence="7 8" key="1">
    <citation type="submission" date="2020-02" db="EMBL/GenBank/DDBJ databases">
        <title>Comparative genomics of the hypocrealean fungal genus Beauvera.</title>
        <authorList>
            <person name="Showalter D.N."/>
            <person name="Bushley K.E."/>
            <person name="Rehner S.A."/>
        </authorList>
    </citation>
    <scope>NUCLEOTIDE SEQUENCE [LARGE SCALE GENOMIC DNA]</scope>
    <source>
        <strain evidence="7 8">ARSEF4384</strain>
    </source>
</reference>
<dbReference type="GO" id="GO:0006511">
    <property type="term" value="P:ubiquitin-dependent protein catabolic process"/>
    <property type="evidence" value="ECO:0007669"/>
    <property type="project" value="TreeGrafter"/>
</dbReference>
<organism evidence="7 8">
    <name type="scientific">Beauveria asiatica</name>
    <dbReference type="NCBI Taxonomy" id="1069075"/>
    <lineage>
        <taxon>Eukaryota</taxon>
        <taxon>Fungi</taxon>
        <taxon>Dikarya</taxon>
        <taxon>Ascomycota</taxon>
        <taxon>Pezizomycotina</taxon>
        <taxon>Sordariomycetes</taxon>
        <taxon>Hypocreomycetidae</taxon>
        <taxon>Hypocreales</taxon>
        <taxon>Cordycipitaceae</taxon>
        <taxon>Beauveria</taxon>
    </lineage>
</organism>
<dbReference type="GO" id="GO:0005634">
    <property type="term" value="C:nucleus"/>
    <property type="evidence" value="ECO:0007669"/>
    <property type="project" value="TreeGrafter"/>
</dbReference>
<dbReference type="PANTHER" id="PTHR45931:SF16">
    <property type="entry name" value="RING_U-BOX SUPERFAMILY PROTEIN"/>
    <property type="match status" value="1"/>
</dbReference>
<evidence type="ECO:0000256" key="1">
    <source>
        <dbReference type="ARBA" id="ARBA00022723"/>
    </source>
</evidence>
<name>A0AAW0RL67_9HYPO</name>
<evidence type="ECO:0000256" key="5">
    <source>
        <dbReference type="SAM" id="MobiDB-lite"/>
    </source>
</evidence>
<keyword evidence="2 4" id="KW-0863">Zinc-finger</keyword>
<keyword evidence="3" id="KW-0862">Zinc</keyword>
<keyword evidence="1" id="KW-0479">Metal-binding</keyword>
<dbReference type="GO" id="GO:0061630">
    <property type="term" value="F:ubiquitin protein ligase activity"/>
    <property type="evidence" value="ECO:0007669"/>
    <property type="project" value="TreeGrafter"/>
</dbReference>
<dbReference type="Proteomes" id="UP001397290">
    <property type="component" value="Unassembled WGS sequence"/>
</dbReference>
<evidence type="ECO:0000313" key="7">
    <source>
        <dbReference type="EMBL" id="KAK8142932.1"/>
    </source>
</evidence>
<dbReference type="Pfam" id="PF13639">
    <property type="entry name" value="zf-RING_2"/>
    <property type="match status" value="1"/>
</dbReference>
<feature type="domain" description="RING-type" evidence="6">
    <location>
        <begin position="289"/>
        <end position="327"/>
    </location>
</feature>
<keyword evidence="8" id="KW-1185">Reference proteome</keyword>
<evidence type="ECO:0000256" key="4">
    <source>
        <dbReference type="PROSITE-ProRule" id="PRU00175"/>
    </source>
</evidence>
<dbReference type="GO" id="GO:0008270">
    <property type="term" value="F:zinc ion binding"/>
    <property type="evidence" value="ECO:0007669"/>
    <property type="project" value="UniProtKB-KW"/>
</dbReference>
<sequence>MPFDRRLDAATREVVFCHTCSSEWYGIEWGLMCPACSGEITEIVTLENDPRPAREDDSDDPGYSSSSSSEYEEVYVYVPSSQRYTNVHREDEYASGPHYHEHVDRNGFGHNHSTRIGQDANHYHAYPGQSVERFLNIASDLGMPVGGNMRHHLHEASQNGRGHHEWDDGTSRGFVTFLHSDGRSATGGHVPPGSDPFQSIFNSVFHGYEGQLLGEAASAAARQGRGADPNLARNVSGVHGDAVADESLDQIISTLTPHVPVRPLTSQQALANLSRKTISEGSTDGDTDCSICMDGLKAGQVAVTLPCKHLFHEKCGLEWLKDHDTCPSLVDRQSKTERGWKENMDQIAFRCQEVVWMIDEIHSELDDHQTMDIQHQDPHDHQIRATA</sequence>
<dbReference type="InterPro" id="IPR001841">
    <property type="entry name" value="Znf_RING"/>
</dbReference>
<evidence type="ECO:0000259" key="6">
    <source>
        <dbReference type="PROSITE" id="PS50089"/>
    </source>
</evidence>
<dbReference type="PANTHER" id="PTHR45931">
    <property type="entry name" value="SI:CH211-59O9.10"/>
    <property type="match status" value="1"/>
</dbReference>
<feature type="region of interest" description="Disordered" evidence="5">
    <location>
        <begin position="48"/>
        <end position="70"/>
    </location>
</feature>
<dbReference type="InterPro" id="IPR013083">
    <property type="entry name" value="Znf_RING/FYVE/PHD"/>
</dbReference>